<dbReference type="VEuPathDB" id="CryptoDB:Cvel_6570"/>
<sequence>MGAQQSVSDCICGCCFQPPRQKGSELHVGTLNRPQRGYTEHRPPTEVYSERQTQPQALIHNPHGTEVQPEEETPYAALAQGPSASFTLPNFSQAIPPPELERNEDELLYDEFDFGAIVQGMKSRDQKEARSSKAALKAMVRAFWRETLEGYPCAILSSKQDIQSVLLKIDSTVEAYSLVDEAGEEIMNWSAHDIVRIVKKPEMIAAAFPAIPEEFQTKATVLYLTRDRKICWIFEESVEAAKFACAAKLSCRVHGPEEETPYAALAQGPSASFTLPNFSQAIPPPELERNEDELLYDEFDFGAIVQGMKSRDQKEARSSKAALKAMVRAFWRETLEGYPCAILSSKQDIQSVLLKIDSTVEAYSLVDEAGEEIMNWSAHDIVRIVKKPEMIAAAFPAIPEEFQTKATVLYLTRDRKICWIFEESVEAAKFACAAKLSCRVHGVRAATSEADMSVRFGEFTDGSDSQASPSRGFGMG</sequence>
<reference evidence="2" key="1">
    <citation type="submission" date="2014-11" db="EMBL/GenBank/DDBJ databases">
        <authorList>
            <person name="Otto D Thomas"/>
            <person name="Naeem Raeece"/>
        </authorList>
    </citation>
    <scope>NUCLEOTIDE SEQUENCE</scope>
</reference>
<feature type="region of interest" description="Disordered" evidence="1">
    <location>
        <begin position="23"/>
        <end position="54"/>
    </location>
</feature>
<proteinExistence type="predicted"/>
<name>A0A0G4HEN3_9ALVE</name>
<protein>
    <submittedName>
        <fullName evidence="2">Uncharacterized protein</fullName>
    </submittedName>
</protein>
<dbReference type="AlphaFoldDB" id="A0A0G4HEN3"/>
<evidence type="ECO:0000313" key="2">
    <source>
        <dbReference type="EMBL" id="CEM42532.1"/>
    </source>
</evidence>
<accession>A0A0G4HEN3</accession>
<evidence type="ECO:0000256" key="1">
    <source>
        <dbReference type="SAM" id="MobiDB-lite"/>
    </source>
</evidence>
<organism evidence="2">
    <name type="scientific">Chromera velia CCMP2878</name>
    <dbReference type="NCBI Taxonomy" id="1169474"/>
    <lineage>
        <taxon>Eukaryota</taxon>
        <taxon>Sar</taxon>
        <taxon>Alveolata</taxon>
        <taxon>Colpodellida</taxon>
        <taxon>Chromeraceae</taxon>
        <taxon>Chromera</taxon>
    </lineage>
</organism>
<gene>
    <name evidence="2" type="ORF">Cvel_6570</name>
</gene>
<dbReference type="EMBL" id="CDMZ01002472">
    <property type="protein sequence ID" value="CEM42532.1"/>
    <property type="molecule type" value="Genomic_DNA"/>
</dbReference>